<protein>
    <recommendedName>
        <fullName evidence="1">Metallo-beta-lactamase domain-containing protein</fullName>
    </recommendedName>
</protein>
<reference evidence="2 3" key="1">
    <citation type="journal article" date="2024" name="Nat. Commun.">
        <title>Phylogenomics reveals the evolutionary origins of lichenization in chlorophyte algae.</title>
        <authorList>
            <person name="Puginier C."/>
            <person name="Libourel C."/>
            <person name="Otte J."/>
            <person name="Skaloud P."/>
            <person name="Haon M."/>
            <person name="Grisel S."/>
            <person name="Petersen M."/>
            <person name="Berrin J.G."/>
            <person name="Delaux P.M."/>
            <person name="Dal Grande F."/>
            <person name="Keller J."/>
        </authorList>
    </citation>
    <scope>NUCLEOTIDE SEQUENCE [LARGE SCALE GENOMIC DNA]</scope>
    <source>
        <strain evidence="2 3">SAG 2145</strain>
    </source>
</reference>
<dbReference type="InterPro" id="IPR001279">
    <property type="entry name" value="Metallo-B-lactamas"/>
</dbReference>
<accession>A0AAW1QBA8</accession>
<evidence type="ECO:0000313" key="3">
    <source>
        <dbReference type="Proteomes" id="UP001438707"/>
    </source>
</evidence>
<proteinExistence type="predicted"/>
<dbReference type="AlphaFoldDB" id="A0AAW1QBA8"/>
<dbReference type="PANTHER" id="PTHR42773">
    <property type="entry name" value="METALLO-BETA-LACTAMASE-RELATED"/>
    <property type="match status" value="1"/>
</dbReference>
<dbReference type="InterPro" id="IPR036866">
    <property type="entry name" value="RibonucZ/Hydroxyglut_hydro"/>
</dbReference>
<dbReference type="EMBL" id="JALJOS010000059">
    <property type="protein sequence ID" value="KAK9818593.1"/>
    <property type="molecule type" value="Genomic_DNA"/>
</dbReference>
<name>A0AAW1QBA8_9CHLO</name>
<evidence type="ECO:0000313" key="2">
    <source>
        <dbReference type="EMBL" id="KAK9818593.1"/>
    </source>
</evidence>
<dbReference type="Gene3D" id="3.30.70.20">
    <property type="match status" value="1"/>
</dbReference>
<dbReference type="Pfam" id="PF13370">
    <property type="entry name" value="Fer4_13"/>
    <property type="match status" value="1"/>
</dbReference>
<dbReference type="Proteomes" id="UP001438707">
    <property type="component" value="Unassembled WGS sequence"/>
</dbReference>
<dbReference type="Pfam" id="PF00753">
    <property type="entry name" value="Lactamase_B"/>
    <property type="match status" value="1"/>
</dbReference>
<organism evidence="2 3">
    <name type="scientific">Apatococcus lobatus</name>
    <dbReference type="NCBI Taxonomy" id="904363"/>
    <lineage>
        <taxon>Eukaryota</taxon>
        <taxon>Viridiplantae</taxon>
        <taxon>Chlorophyta</taxon>
        <taxon>core chlorophytes</taxon>
        <taxon>Trebouxiophyceae</taxon>
        <taxon>Chlorellales</taxon>
        <taxon>Chlorellaceae</taxon>
        <taxon>Apatococcus</taxon>
    </lineage>
</organism>
<evidence type="ECO:0000259" key="1">
    <source>
        <dbReference type="SMART" id="SM00849"/>
    </source>
</evidence>
<feature type="domain" description="Metallo-beta-lactamase" evidence="1">
    <location>
        <begin position="149"/>
        <end position="314"/>
    </location>
</feature>
<keyword evidence="3" id="KW-1185">Reference proteome</keyword>
<dbReference type="SMART" id="SM00849">
    <property type="entry name" value="Lactamase_B"/>
    <property type="match status" value="1"/>
</dbReference>
<dbReference type="PANTHER" id="PTHR42773:SF1">
    <property type="entry name" value="METALLO-BETA-LACTAMASE FAMILY PROTEIN"/>
    <property type="match status" value="1"/>
</dbReference>
<dbReference type="Gene3D" id="3.60.15.10">
    <property type="entry name" value="Ribonuclease Z/Hydroxyacylglutathione hydrolase-like"/>
    <property type="match status" value="1"/>
</dbReference>
<comment type="caution">
    <text evidence="2">The sequence shown here is derived from an EMBL/GenBank/DDBJ whole genome shotgun (WGS) entry which is preliminary data.</text>
</comment>
<dbReference type="SUPFAM" id="SSF56281">
    <property type="entry name" value="Metallo-hydrolase/oxidoreductase"/>
    <property type="match status" value="1"/>
</dbReference>
<gene>
    <name evidence="2" type="ORF">WJX74_006987</name>
</gene>
<sequence length="366" mass="41146">MLLATPQSTLLRTPSTCHLHRLVALKSYGSPQQTRLAAVTERERRRPREENVPGDFYVDRTCIDCDTCRWMAPETYTRINEQAAVQLQPHTPEERRRALQALLACPSFSIHARTKEAAEWTAVLQDLPIPIPGLNNVFHLVFSAGSSYGAISYLICRPEGNIMMDSPRFDVRLLKRIQALGGAKYMCLSHRDDVCDHAQWAAALGCTRLMHGSECHTSQGTDAVEIKLEGEGPWQLPDGDVNFELIYTPGHTIGQVVMLYRPERVLFSADHWVYSEEEQSVSLMRKYNQHSMEVQMESLEKLKPLDFVHVLPGHRRRMSFKDKAAKDAAIDLTIAAEKANLNEPGAGRRVFRNAADASFMGAFGPS</sequence>
<dbReference type="CDD" id="cd07727">
    <property type="entry name" value="YmaE-like_MBL-fold"/>
    <property type="match status" value="1"/>
</dbReference>